<dbReference type="OrthoDB" id="5232052at2759"/>
<accession>M7TEZ0</accession>
<proteinExistence type="predicted"/>
<dbReference type="Proteomes" id="UP000012174">
    <property type="component" value="Unassembled WGS sequence"/>
</dbReference>
<evidence type="ECO:0000313" key="1">
    <source>
        <dbReference type="EMBL" id="EMR68501.1"/>
    </source>
</evidence>
<name>M7TEZ0_EUTLA</name>
<keyword evidence="2" id="KW-1185">Reference proteome</keyword>
<dbReference type="HOGENOM" id="CLU_2038062_0_0_1"/>
<sequence length="121" mass="14407">MQWSSPVLWKKVDTQLAPYESRVSFVLRAESEFARHQRGYQDRNKDSRGRQSRATVTDSNGYYNFDRHDCDPLNRDFNNSGCYVCFRVLRTSRFENLNKLKLRENVPVDMRRFCILGEQFA</sequence>
<dbReference type="EMBL" id="KB706231">
    <property type="protein sequence ID" value="EMR68501.1"/>
    <property type="molecule type" value="Genomic_DNA"/>
</dbReference>
<dbReference type="AlphaFoldDB" id="M7TEZ0"/>
<protein>
    <submittedName>
        <fullName evidence="1">Uncharacterized protein</fullName>
    </submittedName>
</protein>
<reference evidence="2" key="1">
    <citation type="journal article" date="2013" name="Genome Announc.">
        <title>Draft genome sequence of the grapevine dieback fungus Eutypa lata UCR-EL1.</title>
        <authorList>
            <person name="Blanco-Ulate B."/>
            <person name="Rolshausen P.E."/>
            <person name="Cantu D."/>
        </authorList>
    </citation>
    <scope>NUCLEOTIDE SEQUENCE [LARGE SCALE GENOMIC DNA]</scope>
    <source>
        <strain evidence="2">UCR-EL1</strain>
    </source>
</reference>
<gene>
    <name evidence="1" type="ORF">UCREL1_4471</name>
</gene>
<organism evidence="1 2">
    <name type="scientific">Eutypa lata (strain UCR-EL1)</name>
    <name type="common">Grapevine dieback disease fungus</name>
    <name type="synonym">Eutypa armeniacae</name>
    <dbReference type="NCBI Taxonomy" id="1287681"/>
    <lineage>
        <taxon>Eukaryota</taxon>
        <taxon>Fungi</taxon>
        <taxon>Dikarya</taxon>
        <taxon>Ascomycota</taxon>
        <taxon>Pezizomycotina</taxon>
        <taxon>Sordariomycetes</taxon>
        <taxon>Xylariomycetidae</taxon>
        <taxon>Xylariales</taxon>
        <taxon>Diatrypaceae</taxon>
        <taxon>Eutypa</taxon>
    </lineage>
</organism>
<evidence type="ECO:0000313" key="2">
    <source>
        <dbReference type="Proteomes" id="UP000012174"/>
    </source>
</evidence>
<dbReference type="KEGG" id="ela:UCREL1_4471"/>